<feature type="region of interest" description="Disordered" evidence="1">
    <location>
        <begin position="218"/>
        <end position="246"/>
    </location>
</feature>
<protein>
    <submittedName>
        <fullName evidence="3">Uncharacterized protein</fullName>
    </submittedName>
</protein>
<dbReference type="EMBL" id="HBGW01092523">
    <property type="protein sequence ID" value="CAD9640891.1"/>
    <property type="molecule type" value="Transcribed_RNA"/>
</dbReference>
<evidence type="ECO:0000313" key="3">
    <source>
        <dbReference type="EMBL" id="CAD9640891.1"/>
    </source>
</evidence>
<accession>A0A7S2VP00</accession>
<reference evidence="3" key="1">
    <citation type="submission" date="2021-01" db="EMBL/GenBank/DDBJ databases">
        <authorList>
            <person name="Corre E."/>
            <person name="Pelletier E."/>
            <person name="Niang G."/>
            <person name="Scheremetjew M."/>
            <person name="Finn R."/>
            <person name="Kale V."/>
            <person name="Holt S."/>
            <person name="Cochrane G."/>
            <person name="Meng A."/>
            <person name="Brown T."/>
            <person name="Cohen L."/>
        </authorList>
    </citation>
    <scope>NUCLEOTIDE SEQUENCE</scope>
    <source>
        <strain evidence="3">RCC3387</strain>
    </source>
</reference>
<gene>
    <name evidence="3" type="ORF">BRAN1462_LOCUS58713</name>
</gene>
<name>A0A7S2VP00_9DINO</name>
<evidence type="ECO:0000256" key="2">
    <source>
        <dbReference type="SAM" id="SignalP"/>
    </source>
</evidence>
<organism evidence="3">
    <name type="scientific">Zooxanthella nutricula</name>
    <dbReference type="NCBI Taxonomy" id="1333877"/>
    <lineage>
        <taxon>Eukaryota</taxon>
        <taxon>Sar</taxon>
        <taxon>Alveolata</taxon>
        <taxon>Dinophyceae</taxon>
        <taxon>Peridiniales</taxon>
        <taxon>Peridiniales incertae sedis</taxon>
        <taxon>Zooxanthella</taxon>
    </lineage>
</organism>
<feature type="signal peptide" evidence="2">
    <location>
        <begin position="1"/>
        <end position="17"/>
    </location>
</feature>
<dbReference type="AlphaFoldDB" id="A0A7S2VP00"/>
<evidence type="ECO:0000256" key="1">
    <source>
        <dbReference type="SAM" id="MobiDB-lite"/>
    </source>
</evidence>
<sequence length="246" mass="26974">MAVTRTCAVCLLTIALGHRISVSEGRSGPRALGEAADSVPHRPAGAWHLGCPTAHRCCANTGHPDQSKRLVCVEESSITKTESPLRRLWNTIVHKRAACALFEQDSGSVWKKAQKVLRTVSCTSGSARYRKTWGHWVRTSPRTLHPQRAGLIVENNCSQEFYAMEIETGRDGQNKHLCDLVPPNNPAFVSPNVIAIPAGVDLSFSHLGDWSESRDGTMYLGDFSEGEDDDNDAKSAATSHDRHFTQ</sequence>
<keyword evidence="2" id="KW-0732">Signal</keyword>
<proteinExistence type="predicted"/>
<feature type="chain" id="PRO_5030587910" evidence="2">
    <location>
        <begin position="18"/>
        <end position="246"/>
    </location>
</feature>